<sequence length="8" mass="1010">MPFPFESR</sequence>
<protein>
    <submittedName>
        <fullName evidence="1">Uncharacterized protein</fullName>
    </submittedName>
</protein>
<accession>A0A0A8XYZ5</accession>
<evidence type="ECO:0000313" key="1">
    <source>
        <dbReference type="EMBL" id="JAD17900.1"/>
    </source>
</evidence>
<proteinExistence type="predicted"/>
<organism evidence="1">
    <name type="scientific">Arundo donax</name>
    <name type="common">Giant reed</name>
    <name type="synonym">Donax arundinaceus</name>
    <dbReference type="NCBI Taxonomy" id="35708"/>
    <lineage>
        <taxon>Eukaryota</taxon>
        <taxon>Viridiplantae</taxon>
        <taxon>Streptophyta</taxon>
        <taxon>Embryophyta</taxon>
        <taxon>Tracheophyta</taxon>
        <taxon>Spermatophyta</taxon>
        <taxon>Magnoliopsida</taxon>
        <taxon>Liliopsida</taxon>
        <taxon>Poales</taxon>
        <taxon>Poaceae</taxon>
        <taxon>PACMAD clade</taxon>
        <taxon>Arundinoideae</taxon>
        <taxon>Arundineae</taxon>
        <taxon>Arundo</taxon>
    </lineage>
</organism>
<name>A0A0A8XYZ5_ARUDO</name>
<reference evidence="1" key="2">
    <citation type="journal article" date="2015" name="Data Brief">
        <title>Shoot transcriptome of the giant reed, Arundo donax.</title>
        <authorList>
            <person name="Barrero R.A."/>
            <person name="Guerrero F.D."/>
            <person name="Moolhuijzen P."/>
            <person name="Goolsby J.A."/>
            <person name="Tidwell J."/>
            <person name="Bellgard S.E."/>
            <person name="Bellgard M.I."/>
        </authorList>
    </citation>
    <scope>NUCLEOTIDE SEQUENCE</scope>
    <source>
        <tissue evidence="1">Shoot tissue taken approximately 20 cm above the soil surface</tissue>
    </source>
</reference>
<reference evidence="1" key="1">
    <citation type="submission" date="2014-09" db="EMBL/GenBank/DDBJ databases">
        <authorList>
            <person name="Magalhaes I.L.F."/>
            <person name="Oliveira U."/>
            <person name="Santos F.R."/>
            <person name="Vidigal T.H.D.A."/>
            <person name="Brescovit A.D."/>
            <person name="Santos A.J."/>
        </authorList>
    </citation>
    <scope>NUCLEOTIDE SEQUENCE</scope>
    <source>
        <tissue evidence="1">Shoot tissue taken approximately 20 cm above the soil surface</tissue>
    </source>
</reference>
<dbReference type="EMBL" id="GBRH01279995">
    <property type="protein sequence ID" value="JAD17900.1"/>
    <property type="molecule type" value="Transcribed_RNA"/>
</dbReference>